<gene>
    <name evidence="2" type="ORF">H9650_02830</name>
</gene>
<protein>
    <submittedName>
        <fullName evidence="2">Motility associated factor glycosyltransferase family protein</fullName>
    </submittedName>
</protein>
<dbReference type="InterPro" id="IPR002826">
    <property type="entry name" value="MptE-like"/>
</dbReference>
<dbReference type="RefSeq" id="WP_191696504.1">
    <property type="nucleotide sequence ID" value="NZ_JACSQO010000001.1"/>
</dbReference>
<dbReference type="PANTHER" id="PTHR41786:SF1">
    <property type="entry name" value="6-HYDROXYMETHYLPTERIN DIPHOSPHOKINASE MPTE-LIKE DOMAIN-CONTAINING PROTEIN"/>
    <property type="match status" value="1"/>
</dbReference>
<reference evidence="2 3" key="1">
    <citation type="submission" date="2020-08" db="EMBL/GenBank/DDBJ databases">
        <title>A Genomic Blueprint of the Chicken Gut Microbiome.</title>
        <authorList>
            <person name="Gilroy R."/>
            <person name="Ravi A."/>
            <person name="Getino M."/>
            <person name="Pursley I."/>
            <person name="Horton D.L."/>
            <person name="Alikhan N.-F."/>
            <person name="Baker D."/>
            <person name="Gharbi K."/>
            <person name="Hall N."/>
            <person name="Watson M."/>
            <person name="Adriaenssens E.M."/>
            <person name="Foster-Nyarko E."/>
            <person name="Jarju S."/>
            <person name="Secka A."/>
            <person name="Antonio M."/>
            <person name="Oren A."/>
            <person name="Chaudhuri R."/>
            <person name="La Ragione R.M."/>
            <person name="Hildebrand F."/>
            <person name="Pallen M.J."/>
        </authorList>
    </citation>
    <scope>NUCLEOTIDE SEQUENCE [LARGE SCALE GENOMIC DNA]</scope>
    <source>
        <strain evidence="2 3">Sa2BUA9</strain>
    </source>
</reference>
<dbReference type="Proteomes" id="UP000640786">
    <property type="component" value="Unassembled WGS sequence"/>
</dbReference>
<evidence type="ECO:0000313" key="2">
    <source>
        <dbReference type="EMBL" id="MBD7943039.1"/>
    </source>
</evidence>
<comment type="caution">
    <text evidence="2">The sequence shown here is derived from an EMBL/GenBank/DDBJ whole genome shotgun (WGS) entry which is preliminary data.</text>
</comment>
<dbReference type="EMBL" id="JACSQO010000001">
    <property type="protein sequence ID" value="MBD7943039.1"/>
    <property type="molecule type" value="Genomic_DNA"/>
</dbReference>
<name>A0ABR8R5J0_9BACI</name>
<accession>A0ABR8R5J0</accession>
<evidence type="ECO:0000313" key="3">
    <source>
        <dbReference type="Proteomes" id="UP000640786"/>
    </source>
</evidence>
<dbReference type="Pfam" id="PF01973">
    <property type="entry name" value="MptE-like"/>
    <property type="match status" value="1"/>
</dbReference>
<organism evidence="2 3">
    <name type="scientific">Psychrobacillus faecigallinarum</name>
    <dbReference type="NCBI Taxonomy" id="2762235"/>
    <lineage>
        <taxon>Bacteria</taxon>
        <taxon>Bacillati</taxon>
        <taxon>Bacillota</taxon>
        <taxon>Bacilli</taxon>
        <taxon>Bacillales</taxon>
        <taxon>Bacillaceae</taxon>
        <taxon>Psychrobacillus</taxon>
    </lineage>
</organism>
<feature type="domain" description="6-hydroxymethylpterin diphosphokinase MptE-like" evidence="1">
    <location>
        <begin position="161"/>
        <end position="332"/>
    </location>
</feature>
<dbReference type="PANTHER" id="PTHR41786">
    <property type="entry name" value="MOTILITY ACCESSORY FACTOR MAF"/>
    <property type="match status" value="1"/>
</dbReference>
<proteinExistence type="predicted"/>
<keyword evidence="3" id="KW-1185">Reference proteome</keyword>
<sequence length="570" mass="66357">MTTLDIERITCKSGDITIKINGFFLHSKYDPLKEAEQFVDMNYKPNHLHILYGYGNGYFYKKFKEKLKSEEELLIIDPIAKEIDIECYKEIITDIYEKKNLNILDKKIDKFNRRVNIIISPNYDKVMEEDYVEFLKLIKDRLNINRVTENTVRFFSEIWQKNYLLNLYYTTKDKSLIELKNKYNLPVVIASGGPSLTKQIPILQKIKDSVIILAAGSTINTLLKNGIEPNYVVSVDGSDNNYNHFRELNLSNTGFIYSLYSHYKIRKSFGGNGYIFDTTCNSVVNKHLTYLTNEIYPSLIGGGSVANYAFTVANYISSGPIALIGQDLAYTDNKTHAEFNKNYLEIDEDFRKKRGAFLTEGYFGEEVLTDYVFYSMKESFEKLITFTDKNRTIYNCTEGGVFLKGFTQISFQEFCNKYAENIEYCNFEKSCISSTDIMKKFDLKDKMEKELKHYSDIKKILTESLDLISKNKSKIKFEQKTIKLLNKNDEKLKKIYQNVSIISLIDPITLNIKNNYLPNINESSKEKYIRVYNQNQELYSSLAKVIDIAEAYTNELIMKIIKDIEDENHE</sequence>
<evidence type="ECO:0000259" key="1">
    <source>
        <dbReference type="Pfam" id="PF01973"/>
    </source>
</evidence>